<accession>A0A934J556</accession>
<evidence type="ECO:0000313" key="3">
    <source>
        <dbReference type="Proteomes" id="UP000640274"/>
    </source>
</evidence>
<dbReference type="AlphaFoldDB" id="A0A934J556"/>
<organism evidence="2 3">
    <name type="scientific">Paenibacillus roseus</name>
    <dbReference type="NCBI Taxonomy" id="2798579"/>
    <lineage>
        <taxon>Bacteria</taxon>
        <taxon>Bacillati</taxon>
        <taxon>Bacillota</taxon>
        <taxon>Bacilli</taxon>
        <taxon>Bacillales</taxon>
        <taxon>Paenibacillaceae</taxon>
        <taxon>Paenibacillus</taxon>
    </lineage>
</organism>
<feature type="transmembrane region" description="Helical" evidence="1">
    <location>
        <begin position="56"/>
        <end position="75"/>
    </location>
</feature>
<dbReference type="PANTHER" id="PTHR36833">
    <property type="entry name" value="SLR0610 PROTEIN-RELATED"/>
    <property type="match status" value="1"/>
</dbReference>
<name>A0A934J556_9BACL</name>
<comment type="caution">
    <text evidence="2">The sequence shown here is derived from an EMBL/GenBank/DDBJ whole genome shotgun (WGS) entry which is preliminary data.</text>
</comment>
<sequence>MSWIHIYFRLAGASLRSQMQYKFNFILSTLLVFLMFGLELMTVSIIIYKFNGIKGWSVYEAGYLFAIMMFVRAFYRIIAGEINGFEKYLVQGMLDQLLLRPMPVLLVLVTRNFRPMAGELVLGTTTMSICLSYLIENKQATLWAIPCSLAVIVSGTIITLAIGLATATVGFWTHRIDELQRITDNAASIASQYPLSIYPKWMRITLLTVLPMGFTSYMPSLYVIRGELGLWILPATMLLAVALLLGALSFWKLGLRHYQSTGT</sequence>
<feature type="transmembrane region" description="Helical" evidence="1">
    <location>
        <begin position="25"/>
        <end position="50"/>
    </location>
</feature>
<keyword evidence="1" id="KW-1133">Transmembrane helix</keyword>
<feature type="transmembrane region" description="Helical" evidence="1">
    <location>
        <begin position="141"/>
        <end position="172"/>
    </location>
</feature>
<proteinExistence type="predicted"/>
<keyword evidence="1" id="KW-0472">Membrane</keyword>
<dbReference type="Proteomes" id="UP000640274">
    <property type="component" value="Unassembled WGS sequence"/>
</dbReference>
<reference evidence="2" key="1">
    <citation type="submission" date="2020-12" db="EMBL/GenBank/DDBJ databases">
        <authorList>
            <person name="Huq M.A."/>
        </authorList>
    </citation>
    <scope>NUCLEOTIDE SEQUENCE</scope>
    <source>
        <strain evidence="2">MAHUQ-46</strain>
    </source>
</reference>
<feature type="transmembrane region" description="Helical" evidence="1">
    <location>
        <begin position="204"/>
        <end position="224"/>
    </location>
</feature>
<feature type="transmembrane region" description="Helical" evidence="1">
    <location>
        <begin position="116"/>
        <end position="135"/>
    </location>
</feature>
<dbReference type="EMBL" id="JAELUP010000010">
    <property type="protein sequence ID" value="MBJ6360547.1"/>
    <property type="molecule type" value="Genomic_DNA"/>
</dbReference>
<keyword evidence="1" id="KW-0812">Transmembrane</keyword>
<evidence type="ECO:0000313" key="2">
    <source>
        <dbReference type="EMBL" id="MBJ6360547.1"/>
    </source>
</evidence>
<dbReference type="Pfam" id="PF06182">
    <property type="entry name" value="ABC2_membrane_6"/>
    <property type="match status" value="1"/>
</dbReference>
<evidence type="ECO:0000256" key="1">
    <source>
        <dbReference type="SAM" id="Phobius"/>
    </source>
</evidence>
<feature type="transmembrane region" description="Helical" evidence="1">
    <location>
        <begin position="230"/>
        <end position="251"/>
    </location>
</feature>
<dbReference type="RefSeq" id="WP_199018100.1">
    <property type="nucleotide sequence ID" value="NZ_JAELUP010000010.1"/>
</dbReference>
<keyword evidence="3" id="KW-1185">Reference proteome</keyword>
<dbReference type="PANTHER" id="PTHR36833:SF1">
    <property type="entry name" value="INTEGRAL MEMBRANE TRANSPORT PROTEIN"/>
    <property type="match status" value="1"/>
</dbReference>
<protein>
    <submittedName>
        <fullName evidence="2">ABC-2 family transporter protein</fullName>
    </submittedName>
</protein>
<dbReference type="InterPro" id="IPR010390">
    <property type="entry name" value="ABC-2_transporter-like"/>
</dbReference>
<gene>
    <name evidence="2" type="ORF">JFN88_04305</name>
</gene>